<evidence type="ECO:0000256" key="4">
    <source>
        <dbReference type="ARBA" id="ARBA00022722"/>
    </source>
</evidence>
<comment type="catalytic activity">
    <reaction evidence="1">
        <text>Endonucleolytic cleavage to 5'-phosphomonoester.</text>
        <dbReference type="EC" id="3.1.26.4"/>
    </reaction>
</comment>
<keyword evidence="10" id="KW-1185">Reference proteome</keyword>
<dbReference type="PANTHER" id="PTHR10642">
    <property type="entry name" value="RIBONUCLEASE H1"/>
    <property type="match status" value="1"/>
</dbReference>
<keyword evidence="4" id="KW-0540">Nuclease</keyword>
<dbReference type="Proteomes" id="UP000800092">
    <property type="component" value="Unassembled WGS sequence"/>
</dbReference>
<sequence>MRQLCYRTAESEDHFDTARWSELQSRGFRTREHWQHQRDYKQWLKHWDYDPNHDDPEDLLYQPGDGYTYERCLYASSQCGTCQRLGYHDQAIVVSIDGACRGNGTRYATAAYGVYFASNSPYSFAEESSECNPTNQKAELEAAIEALRFIRDMWRSEQDWDIERVIIKADSEYVVKSMTSWVDKWNENGYINCKGLPVTNAELFDTLDDLIRELNQEGVGVQFWHVPRRFNTCADEWANGALDEAEGLDVDWP</sequence>
<evidence type="ECO:0000256" key="2">
    <source>
        <dbReference type="ARBA" id="ARBA00005300"/>
    </source>
</evidence>
<evidence type="ECO:0000313" key="9">
    <source>
        <dbReference type="EMBL" id="KAF2234790.1"/>
    </source>
</evidence>
<evidence type="ECO:0000256" key="6">
    <source>
        <dbReference type="ARBA" id="ARBA00022759"/>
    </source>
</evidence>
<dbReference type="InterPro" id="IPR012337">
    <property type="entry name" value="RNaseH-like_sf"/>
</dbReference>
<evidence type="ECO:0000256" key="1">
    <source>
        <dbReference type="ARBA" id="ARBA00000077"/>
    </source>
</evidence>
<organism evidence="9 10">
    <name type="scientific">Viridothelium virens</name>
    <name type="common">Speckled blister lichen</name>
    <name type="synonym">Trypethelium virens</name>
    <dbReference type="NCBI Taxonomy" id="1048519"/>
    <lineage>
        <taxon>Eukaryota</taxon>
        <taxon>Fungi</taxon>
        <taxon>Dikarya</taxon>
        <taxon>Ascomycota</taxon>
        <taxon>Pezizomycotina</taxon>
        <taxon>Dothideomycetes</taxon>
        <taxon>Dothideomycetes incertae sedis</taxon>
        <taxon>Trypetheliales</taxon>
        <taxon>Trypetheliaceae</taxon>
        <taxon>Viridothelium</taxon>
    </lineage>
</organism>
<dbReference type="AlphaFoldDB" id="A0A6A6HBB6"/>
<dbReference type="EMBL" id="ML991796">
    <property type="protein sequence ID" value="KAF2234790.1"/>
    <property type="molecule type" value="Genomic_DNA"/>
</dbReference>
<keyword evidence="7" id="KW-0378">Hydrolase</keyword>
<dbReference type="InterPro" id="IPR036397">
    <property type="entry name" value="RNaseH_sf"/>
</dbReference>
<dbReference type="GO" id="GO:0004523">
    <property type="term" value="F:RNA-DNA hybrid ribonuclease activity"/>
    <property type="evidence" value="ECO:0007669"/>
    <property type="project" value="UniProtKB-EC"/>
</dbReference>
<evidence type="ECO:0000256" key="5">
    <source>
        <dbReference type="ARBA" id="ARBA00022723"/>
    </source>
</evidence>
<evidence type="ECO:0000313" key="10">
    <source>
        <dbReference type="Proteomes" id="UP000800092"/>
    </source>
</evidence>
<name>A0A6A6HBB6_VIRVR</name>
<dbReference type="GO" id="GO:0043137">
    <property type="term" value="P:DNA replication, removal of RNA primer"/>
    <property type="evidence" value="ECO:0007669"/>
    <property type="project" value="TreeGrafter"/>
</dbReference>
<dbReference type="EC" id="3.1.26.4" evidence="3"/>
<reference evidence="9" key="1">
    <citation type="journal article" date="2020" name="Stud. Mycol.">
        <title>101 Dothideomycetes genomes: a test case for predicting lifestyles and emergence of pathogens.</title>
        <authorList>
            <person name="Haridas S."/>
            <person name="Albert R."/>
            <person name="Binder M."/>
            <person name="Bloem J."/>
            <person name="Labutti K."/>
            <person name="Salamov A."/>
            <person name="Andreopoulos B."/>
            <person name="Baker S."/>
            <person name="Barry K."/>
            <person name="Bills G."/>
            <person name="Bluhm B."/>
            <person name="Cannon C."/>
            <person name="Castanera R."/>
            <person name="Culley D."/>
            <person name="Daum C."/>
            <person name="Ezra D."/>
            <person name="Gonzalez J."/>
            <person name="Henrissat B."/>
            <person name="Kuo A."/>
            <person name="Liang C."/>
            <person name="Lipzen A."/>
            <person name="Lutzoni F."/>
            <person name="Magnuson J."/>
            <person name="Mondo S."/>
            <person name="Nolan M."/>
            <person name="Ohm R."/>
            <person name="Pangilinan J."/>
            <person name="Park H.-J."/>
            <person name="Ramirez L."/>
            <person name="Alfaro M."/>
            <person name="Sun H."/>
            <person name="Tritt A."/>
            <person name="Yoshinaga Y."/>
            <person name="Zwiers L.-H."/>
            <person name="Turgeon B."/>
            <person name="Goodwin S."/>
            <person name="Spatafora J."/>
            <person name="Crous P."/>
            <person name="Grigoriev I."/>
        </authorList>
    </citation>
    <scope>NUCLEOTIDE SEQUENCE</scope>
    <source>
        <strain evidence="9">Tuck. ex Michener</strain>
    </source>
</reference>
<accession>A0A6A6HBB6</accession>
<dbReference type="SUPFAM" id="SSF53098">
    <property type="entry name" value="Ribonuclease H-like"/>
    <property type="match status" value="1"/>
</dbReference>
<evidence type="ECO:0000256" key="7">
    <source>
        <dbReference type="ARBA" id="ARBA00022801"/>
    </source>
</evidence>
<dbReference type="GO" id="GO:0046872">
    <property type="term" value="F:metal ion binding"/>
    <property type="evidence" value="ECO:0007669"/>
    <property type="project" value="UniProtKB-KW"/>
</dbReference>
<dbReference type="Gene3D" id="3.30.420.10">
    <property type="entry name" value="Ribonuclease H-like superfamily/Ribonuclease H"/>
    <property type="match status" value="1"/>
</dbReference>
<proteinExistence type="inferred from homology"/>
<dbReference type="CDD" id="cd13934">
    <property type="entry name" value="RNase_H_Dikarya_like"/>
    <property type="match status" value="1"/>
</dbReference>
<evidence type="ECO:0000259" key="8">
    <source>
        <dbReference type="PROSITE" id="PS50879"/>
    </source>
</evidence>
<feature type="domain" description="RNase H type-1" evidence="8">
    <location>
        <begin position="88"/>
        <end position="243"/>
    </location>
</feature>
<keyword evidence="5" id="KW-0479">Metal-binding</keyword>
<dbReference type="OrthoDB" id="245563at2759"/>
<dbReference type="InterPro" id="IPR050092">
    <property type="entry name" value="RNase_H"/>
</dbReference>
<protein>
    <recommendedName>
        <fullName evidence="3">ribonuclease H</fullName>
        <ecNumber evidence="3">3.1.26.4</ecNumber>
    </recommendedName>
</protein>
<dbReference type="PROSITE" id="PS50879">
    <property type="entry name" value="RNASE_H_1"/>
    <property type="match status" value="1"/>
</dbReference>
<keyword evidence="6" id="KW-0255">Endonuclease</keyword>
<dbReference type="InterPro" id="IPR002156">
    <property type="entry name" value="RNaseH_domain"/>
</dbReference>
<evidence type="ECO:0000256" key="3">
    <source>
        <dbReference type="ARBA" id="ARBA00012180"/>
    </source>
</evidence>
<comment type="similarity">
    <text evidence="2">Belongs to the RNase H family.</text>
</comment>
<dbReference type="PANTHER" id="PTHR10642:SF26">
    <property type="entry name" value="RIBONUCLEASE H1"/>
    <property type="match status" value="1"/>
</dbReference>
<gene>
    <name evidence="9" type="ORF">EV356DRAFT_144612</name>
</gene>
<dbReference type="Pfam" id="PF00075">
    <property type="entry name" value="RNase_H"/>
    <property type="match status" value="1"/>
</dbReference>
<dbReference type="GO" id="GO:0003676">
    <property type="term" value="F:nucleic acid binding"/>
    <property type="evidence" value="ECO:0007669"/>
    <property type="project" value="InterPro"/>
</dbReference>